<dbReference type="Pfam" id="PF00117">
    <property type="entry name" value="GATase"/>
    <property type="match status" value="1"/>
</dbReference>
<proteinExistence type="predicted"/>
<organism evidence="2">
    <name type="scientific">viral metagenome</name>
    <dbReference type="NCBI Taxonomy" id="1070528"/>
    <lineage>
        <taxon>unclassified sequences</taxon>
        <taxon>metagenomes</taxon>
        <taxon>organismal metagenomes</taxon>
    </lineage>
</organism>
<reference evidence="2" key="1">
    <citation type="journal article" date="2020" name="Nature">
        <title>Giant virus diversity and host interactions through global metagenomics.</title>
        <authorList>
            <person name="Schulz F."/>
            <person name="Roux S."/>
            <person name="Paez-Espino D."/>
            <person name="Jungbluth S."/>
            <person name="Walsh D.A."/>
            <person name="Denef V.J."/>
            <person name="McMahon K.D."/>
            <person name="Konstantinidis K.T."/>
            <person name="Eloe-Fadrosh E.A."/>
            <person name="Kyrpides N.C."/>
            <person name="Woyke T."/>
        </authorList>
    </citation>
    <scope>NUCLEOTIDE SEQUENCE</scope>
    <source>
        <strain evidence="2">GVMAG-M-3300023184-167</strain>
    </source>
</reference>
<dbReference type="InterPro" id="IPR029062">
    <property type="entry name" value="Class_I_gatase-like"/>
</dbReference>
<dbReference type="PROSITE" id="PS51273">
    <property type="entry name" value="GATASE_TYPE_1"/>
    <property type="match status" value="1"/>
</dbReference>
<dbReference type="SUPFAM" id="SSF52317">
    <property type="entry name" value="Class I glutamine amidotransferase-like"/>
    <property type="match status" value="1"/>
</dbReference>
<dbReference type="Gene3D" id="3.40.50.880">
    <property type="match status" value="1"/>
</dbReference>
<feature type="domain" description="Glutamine amidotransferase" evidence="1">
    <location>
        <begin position="15"/>
        <end position="104"/>
    </location>
</feature>
<protein>
    <recommendedName>
        <fullName evidence="1">Glutamine amidotransferase domain-containing protein</fullName>
    </recommendedName>
</protein>
<evidence type="ECO:0000313" key="2">
    <source>
        <dbReference type="EMBL" id="QHT83376.1"/>
    </source>
</evidence>
<dbReference type="EMBL" id="MN740008">
    <property type="protein sequence ID" value="QHT83376.1"/>
    <property type="molecule type" value="Genomic_DNA"/>
</dbReference>
<evidence type="ECO:0000259" key="1">
    <source>
        <dbReference type="Pfam" id="PF00117"/>
    </source>
</evidence>
<sequence length="194" mass="21962">MLLVVNNSTHGNELSFIFQIRKTLKLLNIPYVEVNKIKPDILSLKIKGIILSGSPMMLEDDVLQSYAKNFYYMLKLNVPVLGICFGSQLLTVTNGGKLHNIGHSFCQKAVVHTDPSSVLFRNVNEINLKFCFTDLPIPPPHFEGNIGCIMLNGKKHSIAFDYGNNVFAILGHPELSEETFFIYKNFYDYCKKLN</sequence>
<name>A0A6C0HTA7_9ZZZZ</name>
<dbReference type="AlphaFoldDB" id="A0A6C0HTA7"/>
<accession>A0A6C0HTA7</accession>
<dbReference type="InterPro" id="IPR017926">
    <property type="entry name" value="GATASE"/>
</dbReference>